<dbReference type="PANTHER" id="PTHR24347">
    <property type="entry name" value="SERINE/THREONINE-PROTEIN KINASE"/>
    <property type="match status" value="1"/>
</dbReference>
<dbReference type="Proteomes" id="UP001642484">
    <property type="component" value="Unassembled WGS sequence"/>
</dbReference>
<reference evidence="3 4" key="1">
    <citation type="submission" date="2024-02" db="EMBL/GenBank/DDBJ databases">
        <authorList>
            <person name="Chen Y."/>
            <person name="Shah S."/>
            <person name="Dougan E. K."/>
            <person name="Thang M."/>
            <person name="Chan C."/>
        </authorList>
    </citation>
    <scope>NUCLEOTIDE SEQUENCE [LARGE SCALE GENOMIC DNA]</scope>
</reference>
<keyword evidence="4" id="KW-1185">Reference proteome</keyword>
<evidence type="ECO:0000256" key="1">
    <source>
        <dbReference type="PROSITE-ProRule" id="PRU10141"/>
    </source>
</evidence>
<name>A0ABP0MMV6_9DINO</name>
<dbReference type="SUPFAM" id="SSF56112">
    <property type="entry name" value="Protein kinase-like (PK-like)"/>
    <property type="match status" value="1"/>
</dbReference>
<evidence type="ECO:0000259" key="2">
    <source>
        <dbReference type="PROSITE" id="PS50011"/>
    </source>
</evidence>
<dbReference type="PROSITE" id="PS50011">
    <property type="entry name" value="PROTEIN_KINASE_DOM"/>
    <property type="match status" value="1"/>
</dbReference>
<evidence type="ECO:0000313" key="3">
    <source>
        <dbReference type="EMBL" id="CAK9052827.1"/>
    </source>
</evidence>
<evidence type="ECO:0000313" key="4">
    <source>
        <dbReference type="Proteomes" id="UP001642484"/>
    </source>
</evidence>
<dbReference type="InterPro" id="IPR000719">
    <property type="entry name" value="Prot_kinase_dom"/>
</dbReference>
<feature type="domain" description="Protein kinase" evidence="2">
    <location>
        <begin position="57"/>
        <end position="369"/>
    </location>
</feature>
<gene>
    <name evidence="3" type="ORF">CCMP2556_LOCUS26617</name>
</gene>
<keyword evidence="1" id="KW-0547">Nucleotide-binding</keyword>
<sequence length="804" mass="90957">MGSCVATLRGARKVPLESQRLKSQKEDKADLLEEIDEVPSFAIYIIDNKGDIEDFYDVEDTKIGEGSFGRVCRCTNKSTGAERAVKMLRKVRRKSQLIMFQNELSTLKMLDHPHIVKLYEHFEDKRYMYMVMEYCRGGELFDRLLEVGHFTENQACSTECQGLVSSGEWDRGTKSRQREKLRENERVETVMDRNAGAAASERAEAAASQGGGDWFAGCVPLACLGQEEDLRQVLKMLFWRSLGRDLSGVQALSPSSLDSEIRVVRLFGPQPPGPLPLKPLDEEVFEDLGRGPFDVVAVTDKPERAHALVASLKWPLRLRLLQPPAEERPWRYRWFDSERYLLSYVTRLTRAGLGDRLVIYSDAFDTAFLDCQRNLNKVLEELKRPIFFGVEFDLYPAGLFGYPAAAAGSHSRARLNTDQLRKKPMPRCREVRFVELIWEPRPADDHEPCLAWSEVGGLMSSGSESAQPVAGEYLNGGFYGGRAADLEVALRKLLHLQGRLPEVNARGEAYQNHGKTHQYLWNQYLIEHPEQVTLDYGGAFVVNLARRSISPRQFGKDEMGSIKSVLFQKAVCFIHANAGGFADMTFHLLRVAHLLKADSTRWAGFQSQQELEEAAQRGLQADKSKADRLSVDLSLCFRGFPLAPVWQGLLSYLFLVTPYNAATFNGMQFFIARPLERTPQLATFEIVALQRGIVQTRRETGRAKPPNGTHEFEGRNRFDTQVFQMDLRSGDCLAWRCFQRCDLTFAELETQAFGESPPSQRLGTWSGLGKDLVVGARIALTTWLPRRYAIGAQAEIRGFNFYQD</sequence>
<dbReference type="Pfam" id="PF00069">
    <property type="entry name" value="Pkinase"/>
    <property type="match status" value="1"/>
</dbReference>
<dbReference type="InterPro" id="IPR017441">
    <property type="entry name" value="Protein_kinase_ATP_BS"/>
</dbReference>
<feature type="binding site" evidence="1">
    <location>
        <position position="86"/>
    </location>
    <ligand>
        <name>ATP</name>
        <dbReference type="ChEBI" id="CHEBI:30616"/>
    </ligand>
</feature>
<protein>
    <recommendedName>
        <fullName evidence="2">Protein kinase domain-containing protein</fullName>
    </recommendedName>
</protein>
<proteinExistence type="predicted"/>
<accession>A0ABP0MMV6</accession>
<dbReference type="PROSITE" id="PS00107">
    <property type="entry name" value="PROTEIN_KINASE_ATP"/>
    <property type="match status" value="1"/>
</dbReference>
<comment type="caution">
    <text evidence="3">The sequence shown here is derived from an EMBL/GenBank/DDBJ whole genome shotgun (WGS) entry which is preliminary data.</text>
</comment>
<dbReference type="Gene3D" id="1.10.510.10">
    <property type="entry name" value="Transferase(Phosphotransferase) domain 1"/>
    <property type="match status" value="1"/>
</dbReference>
<dbReference type="EMBL" id="CAXAMN010018668">
    <property type="protein sequence ID" value="CAK9052827.1"/>
    <property type="molecule type" value="Genomic_DNA"/>
</dbReference>
<organism evidence="3 4">
    <name type="scientific">Durusdinium trenchii</name>
    <dbReference type="NCBI Taxonomy" id="1381693"/>
    <lineage>
        <taxon>Eukaryota</taxon>
        <taxon>Sar</taxon>
        <taxon>Alveolata</taxon>
        <taxon>Dinophyceae</taxon>
        <taxon>Suessiales</taxon>
        <taxon>Symbiodiniaceae</taxon>
        <taxon>Durusdinium</taxon>
    </lineage>
</organism>
<dbReference type="InterPro" id="IPR011009">
    <property type="entry name" value="Kinase-like_dom_sf"/>
</dbReference>
<keyword evidence="1" id="KW-0067">ATP-binding</keyword>